<feature type="transmembrane region" description="Helical" evidence="9">
    <location>
        <begin position="84"/>
        <end position="104"/>
    </location>
</feature>
<evidence type="ECO:0000256" key="5">
    <source>
        <dbReference type="ARBA" id="ARBA00022692"/>
    </source>
</evidence>
<reference evidence="11" key="1">
    <citation type="submission" date="2023-01" db="EMBL/GenBank/DDBJ databases">
        <title>The diversity of Class Acidimicrobiia in South China Sea sediment environments and the proposal of Iamia marina sp. nov., a novel species of the genus Iamia.</title>
        <authorList>
            <person name="He Y."/>
            <person name="Tian X."/>
        </authorList>
    </citation>
    <scope>NUCLEOTIDE SEQUENCE</scope>
    <source>
        <strain evidence="11">DSM 19957</strain>
    </source>
</reference>
<comment type="similarity">
    <text evidence="2">Belongs to the major facilitator superfamily. TCR/Tet family.</text>
</comment>
<dbReference type="Gene3D" id="1.20.1250.20">
    <property type="entry name" value="MFS general substrate transporter like domains"/>
    <property type="match status" value="1"/>
</dbReference>
<dbReference type="Proteomes" id="UP001216390">
    <property type="component" value="Chromosome"/>
</dbReference>
<keyword evidence="4" id="KW-1003">Cell membrane</keyword>
<dbReference type="PANTHER" id="PTHR23501">
    <property type="entry name" value="MAJOR FACILITATOR SUPERFAMILY"/>
    <property type="match status" value="1"/>
</dbReference>
<evidence type="ECO:0000256" key="7">
    <source>
        <dbReference type="ARBA" id="ARBA00023136"/>
    </source>
</evidence>
<sequence length="566" mass="60085">MSDVAAPPASRLTHRQILVVFSGLMAGMLLAALDQTIVSTALPTIVGELGGLDHLSWVVTAYLLTTTASTPLYGKLSDIYGRRLMFQSAIVIFVLGSVLCGLSQDMLQLIVFRGIQGIGAGGLMAMAFAIIGDIVSPRERGRYTGYLGAVFAVASVAGPLLGGFFVDNLTWRWVFYVNVPIGIMALVITSAVLRLPFARQDHKIDFAGAALLVASVSTLLLGLVWGGSEYPWGSAVIVGLLGGSVVLTAVFLWWESRTPEPILPLRLFRGRVFSAGVALSFLLGGAMFGAIVFLPLFLQVATGATATNSGLLLLPLMAGLMTASILSGRVIAKTGHYRRWPIAGMGVAAVGMYLLSTMEPDTTRAASSLYMLIVGVGLGMVMQVLVLAVQNAADFKDLGVATSSVNFFRSLGGSFGVSLFGVLFATLLDDKLAAIFSPGALGSAGLSPRGADRHPGADPGAPPGHPAARDRGDGRFDHGDLPVHGAPVGDRRCDRYRASRASAQGHRTHRLHPRRGGDRGGRGGRRRSDRRRAHRRWHHPHRCGRSLPLIPLAFALPELGPPLHER</sequence>
<feature type="transmembrane region" description="Helical" evidence="9">
    <location>
        <begin position="54"/>
        <end position="72"/>
    </location>
</feature>
<evidence type="ECO:0000259" key="10">
    <source>
        <dbReference type="PROSITE" id="PS50850"/>
    </source>
</evidence>
<feature type="compositionally biased region" description="Basic residues" evidence="8">
    <location>
        <begin position="522"/>
        <end position="544"/>
    </location>
</feature>
<evidence type="ECO:0000256" key="2">
    <source>
        <dbReference type="ARBA" id="ARBA00007520"/>
    </source>
</evidence>
<dbReference type="InterPro" id="IPR020846">
    <property type="entry name" value="MFS_dom"/>
</dbReference>
<dbReference type="NCBIfam" id="TIGR00711">
    <property type="entry name" value="efflux_EmrB"/>
    <property type="match status" value="1"/>
</dbReference>
<evidence type="ECO:0000313" key="12">
    <source>
        <dbReference type="Proteomes" id="UP001216390"/>
    </source>
</evidence>
<feature type="transmembrane region" description="Helical" evidence="9">
    <location>
        <begin position="173"/>
        <end position="194"/>
    </location>
</feature>
<keyword evidence="3" id="KW-0813">Transport</keyword>
<proteinExistence type="inferred from homology"/>
<dbReference type="PROSITE" id="PS50850">
    <property type="entry name" value="MFS"/>
    <property type="match status" value="1"/>
</dbReference>
<dbReference type="RefSeq" id="WP_272735791.1">
    <property type="nucleotide sequence ID" value="NZ_CP116942.1"/>
</dbReference>
<dbReference type="InterPro" id="IPR004638">
    <property type="entry name" value="EmrB-like"/>
</dbReference>
<evidence type="ECO:0000256" key="3">
    <source>
        <dbReference type="ARBA" id="ARBA00022448"/>
    </source>
</evidence>
<feature type="transmembrane region" description="Helical" evidence="9">
    <location>
        <begin position="410"/>
        <end position="428"/>
    </location>
</feature>
<evidence type="ECO:0000256" key="9">
    <source>
        <dbReference type="SAM" id="Phobius"/>
    </source>
</evidence>
<evidence type="ECO:0000256" key="6">
    <source>
        <dbReference type="ARBA" id="ARBA00022989"/>
    </source>
</evidence>
<name>A0AAE9Y885_9ACTN</name>
<evidence type="ECO:0000313" key="11">
    <source>
        <dbReference type="EMBL" id="WCO66268.1"/>
    </source>
</evidence>
<protein>
    <submittedName>
        <fullName evidence="11">MDR family MFS transporter</fullName>
    </submittedName>
</protein>
<feature type="transmembrane region" description="Helical" evidence="9">
    <location>
        <begin position="143"/>
        <end position="161"/>
    </location>
</feature>
<keyword evidence="12" id="KW-1185">Reference proteome</keyword>
<dbReference type="InterPro" id="IPR011701">
    <property type="entry name" value="MFS"/>
</dbReference>
<keyword evidence="7 9" id="KW-0472">Membrane</keyword>
<evidence type="ECO:0000256" key="1">
    <source>
        <dbReference type="ARBA" id="ARBA00004651"/>
    </source>
</evidence>
<feature type="transmembrane region" description="Helical" evidence="9">
    <location>
        <begin position="310"/>
        <end position="328"/>
    </location>
</feature>
<dbReference type="EMBL" id="CP116942">
    <property type="protein sequence ID" value="WCO66268.1"/>
    <property type="molecule type" value="Genomic_DNA"/>
</dbReference>
<dbReference type="KEGG" id="ima:PO878_17340"/>
<feature type="transmembrane region" description="Helical" evidence="9">
    <location>
        <begin position="17"/>
        <end position="42"/>
    </location>
</feature>
<organism evidence="11 12">
    <name type="scientific">Iamia majanohamensis</name>
    <dbReference type="NCBI Taxonomy" id="467976"/>
    <lineage>
        <taxon>Bacteria</taxon>
        <taxon>Bacillati</taxon>
        <taxon>Actinomycetota</taxon>
        <taxon>Acidimicrobiia</taxon>
        <taxon>Acidimicrobiales</taxon>
        <taxon>Iamiaceae</taxon>
        <taxon>Iamia</taxon>
    </lineage>
</organism>
<feature type="compositionally biased region" description="Basic and acidic residues" evidence="8">
    <location>
        <begin position="467"/>
        <end position="481"/>
    </location>
</feature>
<dbReference type="Gene3D" id="1.20.1720.10">
    <property type="entry name" value="Multidrug resistance protein D"/>
    <property type="match status" value="1"/>
</dbReference>
<dbReference type="AlphaFoldDB" id="A0AAE9Y885"/>
<dbReference type="PANTHER" id="PTHR23501:SF197">
    <property type="entry name" value="COMD"/>
    <property type="match status" value="1"/>
</dbReference>
<comment type="subcellular location">
    <subcellularLocation>
        <location evidence="1">Cell membrane</location>
        <topology evidence="1">Multi-pass membrane protein</topology>
    </subcellularLocation>
</comment>
<dbReference type="FunFam" id="1.20.1250.20:FF:000231">
    <property type="entry name" value="EmrB/QacA subfamily drug resistance transporter"/>
    <property type="match status" value="1"/>
</dbReference>
<evidence type="ECO:0000256" key="8">
    <source>
        <dbReference type="SAM" id="MobiDB-lite"/>
    </source>
</evidence>
<gene>
    <name evidence="11" type="ORF">PO878_17340</name>
</gene>
<dbReference type="PRINTS" id="PR01036">
    <property type="entry name" value="TCRTETB"/>
</dbReference>
<dbReference type="Pfam" id="PF07690">
    <property type="entry name" value="MFS_1"/>
    <property type="match status" value="1"/>
</dbReference>
<dbReference type="CDD" id="cd17502">
    <property type="entry name" value="MFS_Azr1_MDR_like"/>
    <property type="match status" value="1"/>
</dbReference>
<feature type="transmembrane region" description="Helical" evidence="9">
    <location>
        <begin position="340"/>
        <end position="356"/>
    </location>
</feature>
<feature type="transmembrane region" description="Helical" evidence="9">
    <location>
        <begin position="232"/>
        <end position="254"/>
    </location>
</feature>
<feature type="transmembrane region" description="Helical" evidence="9">
    <location>
        <begin position="110"/>
        <end position="131"/>
    </location>
</feature>
<dbReference type="InterPro" id="IPR036259">
    <property type="entry name" value="MFS_trans_sf"/>
</dbReference>
<dbReference type="FunFam" id="1.20.1720.10:FF:000004">
    <property type="entry name" value="EmrB/QacA family drug resistance transporter"/>
    <property type="match status" value="1"/>
</dbReference>
<dbReference type="GO" id="GO:0022857">
    <property type="term" value="F:transmembrane transporter activity"/>
    <property type="evidence" value="ECO:0007669"/>
    <property type="project" value="InterPro"/>
</dbReference>
<accession>A0AAE9Y885</accession>
<dbReference type="SUPFAM" id="SSF103473">
    <property type="entry name" value="MFS general substrate transporter"/>
    <property type="match status" value="1"/>
</dbReference>
<feature type="domain" description="Major facilitator superfamily (MFS) profile" evidence="10">
    <location>
        <begin position="20"/>
        <end position="451"/>
    </location>
</feature>
<dbReference type="GO" id="GO:0005886">
    <property type="term" value="C:plasma membrane"/>
    <property type="evidence" value="ECO:0007669"/>
    <property type="project" value="UniProtKB-SubCell"/>
</dbReference>
<feature type="transmembrane region" description="Helical" evidence="9">
    <location>
        <begin position="206"/>
        <end position="226"/>
    </location>
</feature>
<evidence type="ECO:0000256" key="4">
    <source>
        <dbReference type="ARBA" id="ARBA00022475"/>
    </source>
</evidence>
<feature type="transmembrane region" description="Helical" evidence="9">
    <location>
        <begin position="368"/>
        <end position="389"/>
    </location>
</feature>
<keyword evidence="6 9" id="KW-1133">Transmembrane helix</keyword>
<feature type="region of interest" description="Disordered" evidence="8">
    <location>
        <begin position="445"/>
        <end position="544"/>
    </location>
</feature>
<keyword evidence="5 9" id="KW-0812">Transmembrane</keyword>
<feature type="transmembrane region" description="Helical" evidence="9">
    <location>
        <begin position="275"/>
        <end position="298"/>
    </location>
</feature>